<dbReference type="EMBL" id="AP011177">
    <property type="protein sequence ID" value="BAJ00302.1"/>
    <property type="molecule type" value="Genomic_DNA"/>
</dbReference>
<reference evidence="3" key="1">
    <citation type="journal article" date="2010" name="Mol. Biosyst.">
        <title>Complete genome sequence and comparative analysis of Shewanella violacea, a psychrophilic and piezophilic bacterium from deep sea floor sediments.</title>
        <authorList>
            <person name="Aono E."/>
            <person name="Baba T."/>
            <person name="Ara T."/>
            <person name="Nishi T."/>
            <person name="Nakamichi T."/>
            <person name="Inamoto E."/>
            <person name="Toyonaga H."/>
            <person name="Hasegawa M."/>
            <person name="Takai Y."/>
            <person name="Okumura Y."/>
            <person name="Baba M."/>
            <person name="Tomita M."/>
            <person name="Kato C."/>
            <person name="Oshima T."/>
            <person name="Nakasone K."/>
            <person name="Mori H."/>
        </authorList>
    </citation>
    <scope>NUCLEOTIDE SEQUENCE [LARGE SCALE GENOMIC DNA]</scope>
    <source>
        <strain evidence="3">JCM 10179 / CIP 106290 / LMG 19151 / DSS12</strain>
    </source>
</reference>
<organism evidence="2 3">
    <name type="scientific">Shewanella violacea (strain JCM 10179 / CIP 106290 / LMG 19151 / DSS12)</name>
    <dbReference type="NCBI Taxonomy" id="637905"/>
    <lineage>
        <taxon>Bacteria</taxon>
        <taxon>Pseudomonadati</taxon>
        <taxon>Pseudomonadota</taxon>
        <taxon>Gammaproteobacteria</taxon>
        <taxon>Alteromonadales</taxon>
        <taxon>Shewanellaceae</taxon>
        <taxon>Shewanella</taxon>
    </lineage>
</organism>
<protein>
    <recommendedName>
        <fullName evidence="4">Orphan protein</fullName>
    </recommendedName>
</protein>
<dbReference type="eggNOG" id="ENOG50309UG">
    <property type="taxonomic scope" value="Bacteria"/>
</dbReference>
<evidence type="ECO:0000313" key="3">
    <source>
        <dbReference type="Proteomes" id="UP000002350"/>
    </source>
</evidence>
<evidence type="ECO:0000313" key="2">
    <source>
        <dbReference type="EMBL" id="BAJ00302.1"/>
    </source>
</evidence>
<evidence type="ECO:0000256" key="1">
    <source>
        <dbReference type="SAM" id="SignalP"/>
    </source>
</evidence>
<dbReference type="KEGG" id="svo:SVI_0331"/>
<keyword evidence="1" id="KW-0732">Signal</keyword>
<feature type="signal peptide" evidence="1">
    <location>
        <begin position="1"/>
        <end position="22"/>
    </location>
</feature>
<evidence type="ECO:0008006" key="4">
    <source>
        <dbReference type="Google" id="ProtNLM"/>
    </source>
</evidence>
<dbReference type="HOGENOM" id="CLU_2397964_0_0_6"/>
<name>D4ZES2_SHEVD</name>
<gene>
    <name evidence="2" type="ordered locus">SVI_0331</name>
</gene>
<proteinExistence type="predicted"/>
<keyword evidence="3" id="KW-1185">Reference proteome</keyword>
<dbReference type="OrthoDB" id="6272788at2"/>
<sequence>MISSLKNILMISLLATSSLVSASELTSLEIDDTQTTADEVLSQYQALTEDMSAEAQLEEIDKQLDQENIELLQSLCSPDAIDTNRSEESCIEQGPNI</sequence>
<dbReference type="Proteomes" id="UP000002350">
    <property type="component" value="Chromosome"/>
</dbReference>
<dbReference type="AlphaFoldDB" id="D4ZES2"/>
<accession>D4ZES2</accession>
<feature type="chain" id="PRO_5003067741" description="Orphan protein" evidence="1">
    <location>
        <begin position="23"/>
        <end position="97"/>
    </location>
</feature>